<dbReference type="PROSITE" id="PS50297">
    <property type="entry name" value="ANK_REP_REGION"/>
    <property type="match status" value="3"/>
</dbReference>
<feature type="repeat" description="ANK" evidence="7">
    <location>
        <begin position="155"/>
        <end position="178"/>
    </location>
</feature>
<keyword evidence="3" id="KW-0677">Repeat</keyword>
<dbReference type="Pfam" id="PF00023">
    <property type="entry name" value="Ank"/>
    <property type="match status" value="1"/>
</dbReference>
<evidence type="ECO:0000256" key="1">
    <source>
        <dbReference type="ARBA" id="ARBA00004141"/>
    </source>
</evidence>
<keyword evidence="2 8" id="KW-0812">Transmembrane</keyword>
<evidence type="ECO:0000256" key="3">
    <source>
        <dbReference type="ARBA" id="ARBA00022737"/>
    </source>
</evidence>
<sequence length="526" mass="57916">MDLRLGSHQAFFSAVRSGDVAAVRRIIESLDVGDGQRAIAIAAPLTSAQTEAGETALYIAAENNFEELLRYLLRLYDFETAAIRSRVDLDAFQVAAKLGHAGIVKELLSHWPQFCRVVNSSNTTALYSAAVMDHLDVVNSILDVDETSIRIVRKNGKTALHTAARVGYHRIAKALLERDPGVVSIIDKKGQTALHMAVKGRNLDVVEELLLTDNSILNVRDKKGNTALHIATRKWRPQMVQLLLSYESIEVNAINNQNETAMDLAEKVPYGESQMDIMESLSEAGAKHARNVGKDDDELRRTVSDIKHNVHTQLIQNAKTNKRVTGIAKELRKLHREAVQNTINSVTMVAVLIGSIAFMAIFNLPGEYFHEGADTGKAYIVGNTAFRVFCLLNSTALFISLAVVVVQITLVAWETGAQKQVVSVVNKLMWTACLSTCAAFLSLAYVVVGRQASWMAITITAVGGPIMVGTLLAMSYLVLRQRFKFGEDSQRRIKRASGSKSFSWSLYSGFSDPDAFSDQEKKIYAL</sequence>
<dbReference type="PANTHER" id="PTHR24186">
    <property type="entry name" value="PROTEIN PHOSPHATASE 1 REGULATORY SUBUNIT"/>
    <property type="match status" value="1"/>
</dbReference>
<dbReference type="PANTHER" id="PTHR24186:SF2">
    <property type="entry name" value="OS02G0735700 PROTEIN"/>
    <property type="match status" value="1"/>
</dbReference>
<dbReference type="SMART" id="SM00248">
    <property type="entry name" value="ANK"/>
    <property type="match status" value="6"/>
</dbReference>
<dbReference type="Pfam" id="PF13962">
    <property type="entry name" value="PGG"/>
    <property type="match status" value="1"/>
</dbReference>
<protein>
    <recommendedName>
        <fullName evidence="9">PGG domain-containing protein</fullName>
    </recommendedName>
</protein>
<name>A0AAQ3QES0_9LILI</name>
<evidence type="ECO:0000313" key="11">
    <source>
        <dbReference type="Proteomes" id="UP001327560"/>
    </source>
</evidence>
<dbReference type="PROSITE" id="PS50088">
    <property type="entry name" value="ANK_REPEAT"/>
    <property type="match status" value="3"/>
</dbReference>
<evidence type="ECO:0000256" key="8">
    <source>
        <dbReference type="SAM" id="Phobius"/>
    </source>
</evidence>
<evidence type="ECO:0000256" key="2">
    <source>
        <dbReference type="ARBA" id="ARBA00022692"/>
    </source>
</evidence>
<evidence type="ECO:0000256" key="7">
    <source>
        <dbReference type="PROSITE-ProRule" id="PRU00023"/>
    </source>
</evidence>
<feature type="repeat" description="ANK" evidence="7">
    <location>
        <begin position="223"/>
        <end position="245"/>
    </location>
</feature>
<keyword evidence="4 8" id="KW-1133">Transmembrane helix</keyword>
<dbReference type="EMBL" id="CP136894">
    <property type="protein sequence ID" value="WOL06598.1"/>
    <property type="molecule type" value="Genomic_DNA"/>
</dbReference>
<keyword evidence="11" id="KW-1185">Reference proteome</keyword>
<dbReference type="SUPFAM" id="SSF48403">
    <property type="entry name" value="Ankyrin repeat"/>
    <property type="match status" value="1"/>
</dbReference>
<feature type="transmembrane region" description="Helical" evidence="8">
    <location>
        <begin position="342"/>
        <end position="362"/>
    </location>
</feature>
<dbReference type="Gene3D" id="1.25.40.20">
    <property type="entry name" value="Ankyrin repeat-containing domain"/>
    <property type="match status" value="1"/>
</dbReference>
<feature type="domain" description="PGG" evidence="9">
    <location>
        <begin position="337"/>
        <end position="447"/>
    </location>
</feature>
<feature type="repeat" description="ANK" evidence="7">
    <location>
        <begin position="189"/>
        <end position="222"/>
    </location>
</feature>
<proteinExistence type="predicted"/>
<organism evidence="10 11">
    <name type="scientific">Canna indica</name>
    <name type="common">Indian-shot</name>
    <dbReference type="NCBI Taxonomy" id="4628"/>
    <lineage>
        <taxon>Eukaryota</taxon>
        <taxon>Viridiplantae</taxon>
        <taxon>Streptophyta</taxon>
        <taxon>Embryophyta</taxon>
        <taxon>Tracheophyta</taxon>
        <taxon>Spermatophyta</taxon>
        <taxon>Magnoliopsida</taxon>
        <taxon>Liliopsida</taxon>
        <taxon>Zingiberales</taxon>
        <taxon>Cannaceae</taxon>
        <taxon>Canna</taxon>
    </lineage>
</organism>
<dbReference type="InterPro" id="IPR026961">
    <property type="entry name" value="PGG_dom"/>
</dbReference>
<evidence type="ECO:0000256" key="4">
    <source>
        <dbReference type="ARBA" id="ARBA00022989"/>
    </source>
</evidence>
<evidence type="ECO:0000313" key="10">
    <source>
        <dbReference type="EMBL" id="WOL06598.1"/>
    </source>
</evidence>
<evidence type="ECO:0000256" key="6">
    <source>
        <dbReference type="ARBA" id="ARBA00023136"/>
    </source>
</evidence>
<comment type="subcellular location">
    <subcellularLocation>
        <location evidence="1">Membrane</location>
        <topology evidence="1">Multi-pass membrane protein</topology>
    </subcellularLocation>
</comment>
<keyword evidence="6 8" id="KW-0472">Membrane</keyword>
<evidence type="ECO:0000256" key="5">
    <source>
        <dbReference type="ARBA" id="ARBA00023043"/>
    </source>
</evidence>
<gene>
    <name evidence="10" type="ORF">Cni_G15332</name>
</gene>
<evidence type="ECO:0000259" key="9">
    <source>
        <dbReference type="Pfam" id="PF13962"/>
    </source>
</evidence>
<dbReference type="Pfam" id="PF12796">
    <property type="entry name" value="Ank_2"/>
    <property type="match status" value="1"/>
</dbReference>
<feature type="transmembrane region" description="Helical" evidence="8">
    <location>
        <begin position="454"/>
        <end position="479"/>
    </location>
</feature>
<reference evidence="10 11" key="1">
    <citation type="submission" date="2023-10" db="EMBL/GenBank/DDBJ databases">
        <title>Chromosome-scale genome assembly provides insights into flower coloration mechanisms of Canna indica.</title>
        <authorList>
            <person name="Li C."/>
        </authorList>
    </citation>
    <scope>NUCLEOTIDE SEQUENCE [LARGE SCALE GENOMIC DNA]</scope>
    <source>
        <tissue evidence="10">Flower</tissue>
    </source>
</reference>
<dbReference type="InterPro" id="IPR002110">
    <property type="entry name" value="Ankyrin_rpt"/>
</dbReference>
<keyword evidence="5 7" id="KW-0040">ANK repeat</keyword>
<accession>A0AAQ3QES0</accession>
<dbReference type="InterPro" id="IPR036770">
    <property type="entry name" value="Ankyrin_rpt-contain_sf"/>
</dbReference>
<dbReference type="GO" id="GO:0005886">
    <property type="term" value="C:plasma membrane"/>
    <property type="evidence" value="ECO:0007669"/>
    <property type="project" value="TreeGrafter"/>
</dbReference>
<feature type="transmembrane region" description="Helical" evidence="8">
    <location>
        <begin position="428"/>
        <end position="448"/>
    </location>
</feature>
<dbReference type="AlphaFoldDB" id="A0AAQ3QES0"/>
<dbReference type="Proteomes" id="UP001327560">
    <property type="component" value="Chromosome 5"/>
</dbReference>